<name>A0A5M9MFR6_9EURO</name>
<organism evidence="1 2">
    <name type="scientific">Aspergillus tanneri</name>
    <dbReference type="NCBI Taxonomy" id="1220188"/>
    <lineage>
        <taxon>Eukaryota</taxon>
        <taxon>Fungi</taxon>
        <taxon>Dikarya</taxon>
        <taxon>Ascomycota</taxon>
        <taxon>Pezizomycotina</taxon>
        <taxon>Eurotiomycetes</taxon>
        <taxon>Eurotiomycetidae</taxon>
        <taxon>Eurotiales</taxon>
        <taxon>Aspergillaceae</taxon>
        <taxon>Aspergillus</taxon>
        <taxon>Aspergillus subgen. Circumdati</taxon>
    </lineage>
</organism>
<dbReference type="RefSeq" id="XP_033425142.1">
    <property type="nucleotide sequence ID" value="XM_033571827.1"/>
</dbReference>
<dbReference type="AlphaFoldDB" id="A0A5M9MFR6"/>
<dbReference type="EMBL" id="QUQM01000007">
    <property type="protein sequence ID" value="KAA8645781.1"/>
    <property type="molecule type" value="Genomic_DNA"/>
</dbReference>
<evidence type="ECO:0000313" key="1">
    <source>
        <dbReference type="EMBL" id="KAA8645781.1"/>
    </source>
</evidence>
<protein>
    <submittedName>
        <fullName evidence="1">Uncharacterized protein</fullName>
    </submittedName>
</protein>
<sequence length="242" mass="27617">MFSVFPCLASDDVFPLWYWVARSIVTTINIKGVLTIGCYRLGKANRDGKPVREAIVNILEQQGFWMVAMLVRGDKNVFDMDGRQESPSTLATVSKKFGTFGEWLELQSPEHWVPMDIYVHCVLQEDKYLLSEEQHSVLHLAFAELVLTKTVFQKGRKEGVFIGNDDGAQRILQTESPSRYEMGSVRNSLASDIQRLEKDPEFQRLSRIQEAIENGDDESLTPRDQKTWKNLSGCLDELRANL</sequence>
<comment type="caution">
    <text evidence="1">The sequence shown here is derived from an EMBL/GenBank/DDBJ whole genome shotgun (WGS) entry which is preliminary data.</text>
</comment>
<proteinExistence type="predicted"/>
<reference evidence="1 2" key="1">
    <citation type="submission" date="2019-08" db="EMBL/GenBank/DDBJ databases">
        <title>The genome sequence of a newly discovered highly antifungal drug resistant Aspergillus species, Aspergillus tanneri NIH 1004.</title>
        <authorList>
            <person name="Mounaud S."/>
            <person name="Singh I."/>
            <person name="Joardar V."/>
            <person name="Pakala S."/>
            <person name="Pakala S."/>
            <person name="Venepally P."/>
            <person name="Chung J.K."/>
            <person name="Losada L."/>
            <person name="Nierman W.C."/>
        </authorList>
    </citation>
    <scope>NUCLEOTIDE SEQUENCE [LARGE SCALE GENOMIC DNA]</scope>
    <source>
        <strain evidence="1 2">NIH1004</strain>
    </source>
</reference>
<accession>A0A5M9MFR6</accession>
<dbReference type="GeneID" id="54329903"/>
<dbReference type="OrthoDB" id="5424209at2759"/>
<dbReference type="Proteomes" id="UP000324241">
    <property type="component" value="Unassembled WGS sequence"/>
</dbReference>
<evidence type="ECO:0000313" key="2">
    <source>
        <dbReference type="Proteomes" id="UP000324241"/>
    </source>
</evidence>
<dbReference type="VEuPathDB" id="FungiDB:EYZ11_005171"/>
<gene>
    <name evidence="1" type="ORF">ATNIH1004_007201</name>
</gene>